<dbReference type="Gene3D" id="1.10.443.10">
    <property type="entry name" value="Intergrase catalytic core"/>
    <property type="match status" value="1"/>
</dbReference>
<dbReference type="OrthoDB" id="6767093at2759"/>
<dbReference type="InterPro" id="IPR011010">
    <property type="entry name" value="DNA_brk_join_enz"/>
</dbReference>
<protein>
    <recommendedName>
        <fullName evidence="4">Tyr recombinase domain-containing protein</fullName>
    </recommendedName>
</protein>
<dbReference type="Proteomes" id="UP000078046">
    <property type="component" value="Unassembled WGS sequence"/>
</dbReference>
<dbReference type="EMBL" id="LWCA01002184">
    <property type="protein sequence ID" value="OAF64049.1"/>
    <property type="molecule type" value="Genomic_DNA"/>
</dbReference>
<evidence type="ECO:0000313" key="3">
    <source>
        <dbReference type="Proteomes" id="UP000078046"/>
    </source>
</evidence>
<reference evidence="2 3" key="1">
    <citation type="submission" date="2016-04" db="EMBL/GenBank/DDBJ databases">
        <title>The genome of Intoshia linei affirms orthonectids as highly simplified spiralians.</title>
        <authorList>
            <person name="Mikhailov K.V."/>
            <person name="Slusarev G.S."/>
            <person name="Nikitin M.A."/>
            <person name="Logacheva M.D."/>
            <person name="Penin A."/>
            <person name="Aleoshin V."/>
            <person name="Panchin Y.V."/>
        </authorList>
    </citation>
    <scope>NUCLEOTIDE SEQUENCE [LARGE SCALE GENOMIC DNA]</scope>
    <source>
        <strain evidence="2">Intl2013</strain>
        <tissue evidence="2">Whole animal</tissue>
    </source>
</reference>
<evidence type="ECO:0008006" key="4">
    <source>
        <dbReference type="Google" id="ProtNLM"/>
    </source>
</evidence>
<comment type="caution">
    <text evidence="2">The sequence shown here is derived from an EMBL/GenBank/DDBJ whole genome shotgun (WGS) entry which is preliminary data.</text>
</comment>
<accession>A0A177APV3</accession>
<gene>
    <name evidence="2" type="ORF">A3Q56_08244</name>
</gene>
<dbReference type="GO" id="GO:0015074">
    <property type="term" value="P:DNA integration"/>
    <property type="evidence" value="ECO:0007669"/>
    <property type="project" value="InterPro"/>
</dbReference>
<keyword evidence="3" id="KW-1185">Reference proteome</keyword>
<evidence type="ECO:0000313" key="2">
    <source>
        <dbReference type="EMBL" id="OAF64049.1"/>
    </source>
</evidence>
<keyword evidence="1" id="KW-0233">DNA recombination</keyword>
<dbReference type="SUPFAM" id="SSF56349">
    <property type="entry name" value="DNA breaking-rejoining enzymes"/>
    <property type="match status" value="1"/>
</dbReference>
<name>A0A177APV3_9BILA</name>
<dbReference type="AlphaFoldDB" id="A0A177APV3"/>
<sequence length="120" mass="13174">KESQPIKKSHILTKDEIFKFIEEAPSDPATLVRKVVTIIGYYGALRCAELVSLTESDVVIHEDKIEITIKVSKTDPNGKDGHFFLINDNNNGATALAESGASTIVIKKSFRWKSESVALG</sequence>
<organism evidence="2 3">
    <name type="scientific">Intoshia linei</name>
    <dbReference type="NCBI Taxonomy" id="1819745"/>
    <lineage>
        <taxon>Eukaryota</taxon>
        <taxon>Metazoa</taxon>
        <taxon>Spiralia</taxon>
        <taxon>Lophotrochozoa</taxon>
        <taxon>Mesozoa</taxon>
        <taxon>Orthonectida</taxon>
        <taxon>Rhopaluridae</taxon>
        <taxon>Intoshia</taxon>
    </lineage>
</organism>
<proteinExistence type="predicted"/>
<dbReference type="GO" id="GO:0003677">
    <property type="term" value="F:DNA binding"/>
    <property type="evidence" value="ECO:0007669"/>
    <property type="project" value="InterPro"/>
</dbReference>
<feature type="non-terminal residue" evidence="2">
    <location>
        <position position="1"/>
    </location>
</feature>
<dbReference type="InterPro" id="IPR013762">
    <property type="entry name" value="Integrase-like_cat_sf"/>
</dbReference>
<evidence type="ECO:0000256" key="1">
    <source>
        <dbReference type="ARBA" id="ARBA00023172"/>
    </source>
</evidence>
<dbReference type="GO" id="GO:0006310">
    <property type="term" value="P:DNA recombination"/>
    <property type="evidence" value="ECO:0007669"/>
    <property type="project" value="UniProtKB-KW"/>
</dbReference>